<dbReference type="SMART" id="SM00448">
    <property type="entry name" value="REC"/>
    <property type="match status" value="2"/>
</dbReference>
<accession>A0A7K3NK80</accession>
<evidence type="ECO:0000259" key="21">
    <source>
        <dbReference type="PROSITE" id="PS50113"/>
    </source>
</evidence>
<dbReference type="CDD" id="cd00082">
    <property type="entry name" value="HisKA"/>
    <property type="match status" value="2"/>
</dbReference>
<dbReference type="SUPFAM" id="SSF47384">
    <property type="entry name" value="Homodimeric domain of signal transducing histidine kinase"/>
    <property type="match status" value="2"/>
</dbReference>
<dbReference type="Gene3D" id="3.30.450.20">
    <property type="entry name" value="PAS domain"/>
    <property type="match status" value="2"/>
</dbReference>
<evidence type="ECO:0000256" key="16">
    <source>
        <dbReference type="SAM" id="Coils"/>
    </source>
</evidence>
<dbReference type="FunFam" id="3.30.565.10:FF:000010">
    <property type="entry name" value="Sensor histidine kinase RcsC"/>
    <property type="match status" value="1"/>
</dbReference>
<dbReference type="PANTHER" id="PTHR43047:SF64">
    <property type="entry name" value="HISTIDINE KINASE CONTAINING CHEY-HOMOLOGOUS RECEIVER DOMAIN AND PAS DOMAIN-RELATED"/>
    <property type="match status" value="1"/>
</dbReference>
<feature type="domain" description="Histidine kinase" evidence="18">
    <location>
        <begin position="155"/>
        <end position="371"/>
    </location>
</feature>
<dbReference type="SUPFAM" id="SSF55874">
    <property type="entry name" value="ATPase domain of HSP90 chaperone/DNA topoisomerase II/histidine kinase"/>
    <property type="match status" value="2"/>
</dbReference>
<feature type="domain" description="Histidine kinase" evidence="18">
    <location>
        <begin position="923"/>
        <end position="1146"/>
    </location>
</feature>
<evidence type="ECO:0000256" key="1">
    <source>
        <dbReference type="ARBA" id="ARBA00000085"/>
    </source>
</evidence>
<dbReference type="EMBL" id="JAAGRQ010000021">
    <property type="protein sequence ID" value="NDY56527.1"/>
    <property type="molecule type" value="Genomic_DNA"/>
</dbReference>
<dbReference type="PROSITE" id="PS50109">
    <property type="entry name" value="HIS_KIN"/>
    <property type="match status" value="2"/>
</dbReference>
<dbReference type="InterPro" id="IPR025201">
    <property type="entry name" value="KdpD_TM"/>
</dbReference>
<evidence type="ECO:0000256" key="2">
    <source>
        <dbReference type="ARBA" id="ARBA00004141"/>
    </source>
</evidence>
<dbReference type="SMART" id="SM00388">
    <property type="entry name" value="HisKA"/>
    <property type="match status" value="2"/>
</dbReference>
<dbReference type="GO" id="GO:0006355">
    <property type="term" value="P:regulation of DNA-templated transcription"/>
    <property type="evidence" value="ECO:0007669"/>
    <property type="project" value="InterPro"/>
</dbReference>
<evidence type="ECO:0000256" key="6">
    <source>
        <dbReference type="ARBA" id="ARBA00022692"/>
    </source>
</evidence>
<dbReference type="PANTHER" id="PTHR43047">
    <property type="entry name" value="TWO-COMPONENT HISTIDINE PROTEIN KINASE"/>
    <property type="match status" value="1"/>
</dbReference>
<dbReference type="Pfam" id="PF00512">
    <property type="entry name" value="HisKA"/>
    <property type="match status" value="2"/>
</dbReference>
<name>A0A7K3NK80_9BACT</name>
<keyword evidence="7" id="KW-0547">Nucleotide-binding</keyword>
<evidence type="ECO:0000256" key="7">
    <source>
        <dbReference type="ARBA" id="ARBA00022741"/>
    </source>
</evidence>
<keyword evidence="16" id="KW-0175">Coiled coil</keyword>
<dbReference type="InterPro" id="IPR013767">
    <property type="entry name" value="PAS_fold"/>
</dbReference>
<proteinExistence type="predicted"/>
<dbReference type="CDD" id="cd00130">
    <property type="entry name" value="PAS"/>
    <property type="match status" value="2"/>
</dbReference>
<feature type="domain" description="Response regulatory" evidence="19">
    <location>
        <begin position="416"/>
        <end position="531"/>
    </location>
</feature>
<feature type="coiled-coil region" evidence="16">
    <location>
        <begin position="520"/>
        <end position="554"/>
    </location>
</feature>
<dbReference type="InterPro" id="IPR005467">
    <property type="entry name" value="His_kinase_dom"/>
</dbReference>
<feature type="modified residue" description="4-aspartylphosphate" evidence="15">
    <location>
        <position position="1219"/>
    </location>
</feature>
<dbReference type="GO" id="GO:0000155">
    <property type="term" value="F:phosphorelay sensor kinase activity"/>
    <property type="evidence" value="ECO:0007669"/>
    <property type="project" value="InterPro"/>
</dbReference>
<dbReference type="InterPro" id="IPR038318">
    <property type="entry name" value="KdpD_sf"/>
</dbReference>
<keyword evidence="11" id="KW-0902">Two-component regulatory system</keyword>
<feature type="transmembrane region" description="Helical" evidence="17">
    <location>
        <begin position="12"/>
        <end position="33"/>
    </location>
</feature>
<feature type="domain" description="Response regulatory" evidence="19">
    <location>
        <begin position="1170"/>
        <end position="1289"/>
    </location>
</feature>
<dbReference type="SMART" id="SM00387">
    <property type="entry name" value="HATPase_c"/>
    <property type="match status" value="2"/>
</dbReference>
<dbReference type="Gene3D" id="3.40.50.2300">
    <property type="match status" value="2"/>
</dbReference>
<dbReference type="EC" id="2.7.13.3" evidence="3"/>
<evidence type="ECO:0000256" key="13">
    <source>
        <dbReference type="ARBA" id="ARBA00064003"/>
    </source>
</evidence>
<evidence type="ECO:0000256" key="12">
    <source>
        <dbReference type="ARBA" id="ARBA00023136"/>
    </source>
</evidence>
<dbReference type="InterPro" id="IPR001789">
    <property type="entry name" value="Sig_transdc_resp-reg_receiver"/>
</dbReference>
<evidence type="ECO:0000313" key="23">
    <source>
        <dbReference type="Proteomes" id="UP000469724"/>
    </source>
</evidence>
<dbReference type="PROSITE" id="PS50113">
    <property type="entry name" value="PAC"/>
    <property type="match status" value="2"/>
</dbReference>
<dbReference type="Pfam" id="PF00072">
    <property type="entry name" value="Response_reg"/>
    <property type="match status" value="2"/>
</dbReference>
<keyword evidence="5" id="KW-0808">Transferase</keyword>
<feature type="modified residue" description="4-aspartylphosphate" evidence="15">
    <location>
        <position position="464"/>
    </location>
</feature>
<keyword evidence="23" id="KW-1185">Reference proteome</keyword>
<dbReference type="GO" id="GO:0005524">
    <property type="term" value="F:ATP binding"/>
    <property type="evidence" value="ECO:0007669"/>
    <property type="project" value="UniProtKB-KW"/>
</dbReference>
<dbReference type="InterPro" id="IPR004358">
    <property type="entry name" value="Sig_transdc_His_kin-like_C"/>
</dbReference>
<feature type="transmembrane region" description="Helical" evidence="17">
    <location>
        <begin position="53"/>
        <end position="73"/>
    </location>
</feature>
<comment type="caution">
    <text evidence="22">The sequence shown here is derived from an EMBL/GenBank/DDBJ whole genome shotgun (WGS) entry which is preliminary data.</text>
</comment>
<feature type="domain" description="PAC" evidence="21">
    <location>
        <begin position="751"/>
        <end position="801"/>
    </location>
</feature>
<dbReference type="PROSITE" id="PS50110">
    <property type="entry name" value="RESPONSE_REGULATORY"/>
    <property type="match status" value="2"/>
</dbReference>
<dbReference type="GO" id="GO:0016020">
    <property type="term" value="C:membrane"/>
    <property type="evidence" value="ECO:0007669"/>
    <property type="project" value="UniProtKB-SubCell"/>
</dbReference>
<evidence type="ECO:0000256" key="8">
    <source>
        <dbReference type="ARBA" id="ARBA00022777"/>
    </source>
</evidence>
<dbReference type="SMART" id="SM00091">
    <property type="entry name" value="PAS"/>
    <property type="match status" value="2"/>
</dbReference>
<comment type="subunit">
    <text evidence="13">At low DSF concentrations, interacts with RpfF.</text>
</comment>
<dbReference type="Pfam" id="PF08447">
    <property type="entry name" value="PAS_3"/>
    <property type="match status" value="1"/>
</dbReference>
<dbReference type="SUPFAM" id="SSF52172">
    <property type="entry name" value="CheY-like"/>
    <property type="match status" value="2"/>
</dbReference>
<evidence type="ECO:0000256" key="4">
    <source>
        <dbReference type="ARBA" id="ARBA00022553"/>
    </source>
</evidence>
<sequence length="1298" mass="142595">MKTPSWVSPPQLLAALAIPFAALAIQWLFWGAIKPYVWFLFFPAVFFSSWVGGLPGGLVSTVLSAAMVAVFFMEANLGQMLRNPMSLLSIGVFLCMGVLFSLSHGRLRRANRLAAEALESARQANDKLLAANADITRLYEKTRELDELKTRFFANVSHELRTPLTLILAPVDSLLRDPGLAPAPRANLELVARNARLLHHHVSNLLDVAKLDAGRMAMRYSRVDMAHLVRFSASLFEILARDRRIRFTMSVPESLPAQVDAEKTQRILQNLLSNAFKFTPDGGLIELALEERDGQAVLIVADSGPGVPHDMRQTVFERFRQADDSSRRRHGGTGLGLAIVQEFVTLHGGAILLDDSPDKGARFTVTLPLCAPEGAAIVEEPSFSDEAISRQIVEELTPGPANPASPLPDPDPSRELVLIVEDNPDMNAFLVDALNNEFRTASALDGREGLDTALALRPRLIISDVMMPGMDGEEMVRQLRDHPETADVPVIMLTAKADEALQTRLLRDMVQDFLTKPFSVAELMARVHALLKDRRRLEAEKRKTQARFEATFEQAAVGIAHVAPDGRWLRVNRKLCDTLGYSRDDLRRKTFQEITHPDDLETDVGHMARLLSGEIPSYTMEKRYVRADGGTVWAQLTVSLVRDGAGRPDYFISVVEDIGRRKGVEAALRETRERFTVLVENAPEAICILEDGQVIYANTASQSLFGLPREHARAAPSILDSVTPGHRDRFQAWIAMREGAAADSSTSEPALAEEFRFLKKGGGSVDIEVSAVPLFLNGRRDVLLFARDISERKRAYEEIQSLARFPGENPNPVLRVAPDMTVLHANKASAAFLDHFQSGLGQPFPAPHQEDVATAFATDRPVVFETMVGKRAFAMTVHPILKSGYVNIYGQDITDRKRAQSQLVAAKEAAEAANLAKSEFLATMSHEIRTPLNGVLGMLQLAQTTALDEEQAQYVATALRAGRGLLCILADILDISQIESGRMALSARGFEIQEALQPVVSAFTHEAEKKGVELSFVVEPSTPDSFCGDPGRIRQVLYNLMGNALKYTDSGSVRLRVFPLPEIPGRAGTRLCFDISDTGVGIPGDKQARVFEAFTQADGSYTRKYGGTGLGLSIVRRLVDLMGGSVFLCSQEGVGTRVRVTIPDQSPPECPRQQPISLGTMDREAGRGWRILVVEDDPVSQFAASRYLTKLGYRTECANNGQQALEALRTGHFDLILMDIQMPVMGGLNAAAIIRTDATFRDHADIPIIAMTAHAMLGDREQFLQAGLSGYVSKPVELSELKQAIERAMDAVPTTMPQ</sequence>
<evidence type="ECO:0000259" key="19">
    <source>
        <dbReference type="PROSITE" id="PS50110"/>
    </source>
</evidence>
<dbReference type="InterPro" id="IPR000700">
    <property type="entry name" value="PAS-assoc_C"/>
</dbReference>
<gene>
    <name evidence="22" type="ORF">G3N56_07195</name>
</gene>
<evidence type="ECO:0000256" key="10">
    <source>
        <dbReference type="ARBA" id="ARBA00022989"/>
    </source>
</evidence>
<evidence type="ECO:0000256" key="15">
    <source>
        <dbReference type="PROSITE-ProRule" id="PRU00169"/>
    </source>
</evidence>
<keyword evidence="8" id="KW-0418">Kinase</keyword>
<dbReference type="InterPro" id="IPR036097">
    <property type="entry name" value="HisK_dim/P_sf"/>
</dbReference>
<evidence type="ECO:0000256" key="3">
    <source>
        <dbReference type="ARBA" id="ARBA00012438"/>
    </source>
</evidence>
<dbReference type="InterPro" id="IPR011006">
    <property type="entry name" value="CheY-like_superfamily"/>
</dbReference>
<dbReference type="Gene3D" id="1.20.120.620">
    <property type="entry name" value="Backbone structure of the membrane domain of e. Coli histidine kinase receptor kdpd"/>
    <property type="match status" value="1"/>
</dbReference>
<evidence type="ECO:0000256" key="14">
    <source>
        <dbReference type="ARBA" id="ARBA00068150"/>
    </source>
</evidence>
<dbReference type="NCBIfam" id="TIGR00229">
    <property type="entry name" value="sensory_box"/>
    <property type="match status" value="2"/>
</dbReference>
<dbReference type="PRINTS" id="PR00344">
    <property type="entry name" value="BCTRLSENSOR"/>
</dbReference>
<feature type="domain" description="PAS" evidence="20">
    <location>
        <begin position="544"/>
        <end position="614"/>
    </location>
</feature>
<dbReference type="InterPro" id="IPR001610">
    <property type="entry name" value="PAC"/>
</dbReference>
<keyword evidence="6 17" id="KW-0812">Transmembrane</keyword>
<evidence type="ECO:0000256" key="9">
    <source>
        <dbReference type="ARBA" id="ARBA00022840"/>
    </source>
</evidence>
<evidence type="ECO:0000259" key="20">
    <source>
        <dbReference type="PROSITE" id="PS50112"/>
    </source>
</evidence>
<feature type="coiled-coil region" evidence="16">
    <location>
        <begin position="107"/>
        <end position="141"/>
    </location>
</feature>
<keyword evidence="12 17" id="KW-0472">Membrane</keyword>
<evidence type="ECO:0000256" key="11">
    <source>
        <dbReference type="ARBA" id="ARBA00023012"/>
    </source>
</evidence>
<dbReference type="RefSeq" id="WP_163301578.1">
    <property type="nucleotide sequence ID" value="NZ_JAAGRQ010000021.1"/>
</dbReference>
<feature type="domain" description="PAC" evidence="21">
    <location>
        <begin position="618"/>
        <end position="670"/>
    </location>
</feature>
<evidence type="ECO:0000259" key="18">
    <source>
        <dbReference type="PROSITE" id="PS50109"/>
    </source>
</evidence>
<comment type="catalytic activity">
    <reaction evidence="1">
        <text>ATP + protein L-histidine = ADP + protein N-phospho-L-histidine.</text>
        <dbReference type="EC" id="2.7.13.3"/>
    </reaction>
</comment>
<keyword evidence="9" id="KW-0067">ATP-binding</keyword>
<dbReference type="Pfam" id="PF02518">
    <property type="entry name" value="HATPase_c"/>
    <property type="match status" value="2"/>
</dbReference>
<dbReference type="Pfam" id="PF00989">
    <property type="entry name" value="PAS"/>
    <property type="match status" value="1"/>
</dbReference>
<dbReference type="CDD" id="cd16922">
    <property type="entry name" value="HATPase_EvgS-ArcB-TorS-like"/>
    <property type="match status" value="1"/>
</dbReference>
<evidence type="ECO:0000256" key="17">
    <source>
        <dbReference type="SAM" id="Phobius"/>
    </source>
</evidence>
<dbReference type="CDD" id="cd17546">
    <property type="entry name" value="REC_hyHK_CKI1_RcsC-like"/>
    <property type="match status" value="1"/>
</dbReference>
<organism evidence="22 23">
    <name type="scientific">Desulfolutivibrio sulfodismutans</name>
    <dbReference type="NCBI Taxonomy" id="63561"/>
    <lineage>
        <taxon>Bacteria</taxon>
        <taxon>Pseudomonadati</taxon>
        <taxon>Thermodesulfobacteriota</taxon>
        <taxon>Desulfovibrionia</taxon>
        <taxon>Desulfovibrionales</taxon>
        <taxon>Desulfovibrionaceae</taxon>
        <taxon>Desulfolutivibrio</taxon>
    </lineage>
</organism>
<dbReference type="SUPFAM" id="SSF55785">
    <property type="entry name" value="PYP-like sensor domain (PAS domain)"/>
    <property type="match status" value="2"/>
</dbReference>
<dbReference type="InterPro" id="IPR003661">
    <property type="entry name" value="HisK_dim/P_dom"/>
</dbReference>
<dbReference type="InterPro" id="IPR000014">
    <property type="entry name" value="PAS"/>
</dbReference>
<evidence type="ECO:0000256" key="5">
    <source>
        <dbReference type="ARBA" id="ARBA00022679"/>
    </source>
</evidence>
<dbReference type="InterPro" id="IPR036890">
    <property type="entry name" value="HATPase_C_sf"/>
</dbReference>
<keyword evidence="10 17" id="KW-1133">Transmembrane helix</keyword>
<protein>
    <recommendedName>
        <fullName evidence="14">Sensory/regulatory protein RpfC</fullName>
        <ecNumber evidence="3">2.7.13.3</ecNumber>
    </recommendedName>
</protein>
<evidence type="ECO:0000313" key="22">
    <source>
        <dbReference type="EMBL" id="NDY56527.1"/>
    </source>
</evidence>
<dbReference type="InterPro" id="IPR003594">
    <property type="entry name" value="HATPase_dom"/>
</dbReference>
<dbReference type="Gene3D" id="3.30.565.10">
    <property type="entry name" value="Histidine kinase-like ATPase, C-terminal domain"/>
    <property type="match status" value="2"/>
</dbReference>
<dbReference type="InterPro" id="IPR035965">
    <property type="entry name" value="PAS-like_dom_sf"/>
</dbReference>
<dbReference type="Gene3D" id="1.10.287.130">
    <property type="match status" value="2"/>
</dbReference>
<dbReference type="PROSITE" id="PS50112">
    <property type="entry name" value="PAS"/>
    <property type="match status" value="1"/>
</dbReference>
<feature type="transmembrane region" description="Helical" evidence="17">
    <location>
        <begin position="85"/>
        <end position="103"/>
    </location>
</feature>
<dbReference type="FunFam" id="1.10.287.130:FF:000002">
    <property type="entry name" value="Two-component osmosensing histidine kinase"/>
    <property type="match status" value="1"/>
</dbReference>
<dbReference type="InterPro" id="IPR013655">
    <property type="entry name" value="PAS_fold_3"/>
</dbReference>
<keyword evidence="4 15" id="KW-0597">Phosphoprotein</keyword>
<reference evidence="22 23" key="1">
    <citation type="submission" date="2020-02" db="EMBL/GenBank/DDBJ databases">
        <title>Comparative genomics of sulfur disproportionating microorganisms.</title>
        <authorList>
            <person name="Ward L.M."/>
            <person name="Bertran E."/>
            <person name="Johnston D.T."/>
        </authorList>
    </citation>
    <scope>NUCLEOTIDE SEQUENCE [LARGE SCALE GENOMIC DNA]</scope>
    <source>
        <strain evidence="22 23">DSM 3696</strain>
    </source>
</reference>
<dbReference type="Pfam" id="PF13493">
    <property type="entry name" value="DUF4118"/>
    <property type="match status" value="1"/>
</dbReference>
<dbReference type="Proteomes" id="UP000469724">
    <property type="component" value="Unassembled WGS sequence"/>
</dbReference>
<comment type="subcellular location">
    <subcellularLocation>
        <location evidence="2">Membrane</location>
        <topology evidence="2">Multi-pass membrane protein</topology>
    </subcellularLocation>
</comment>
<dbReference type="SMART" id="SM00086">
    <property type="entry name" value="PAC"/>
    <property type="match status" value="2"/>
</dbReference>
<dbReference type="FunFam" id="3.30.565.10:FF:000037">
    <property type="entry name" value="Hybrid sensor histidine kinase/response regulator"/>
    <property type="match status" value="1"/>
</dbReference>